<feature type="compositionally biased region" description="Basic and acidic residues" evidence="3">
    <location>
        <begin position="124"/>
        <end position="135"/>
    </location>
</feature>
<feature type="region of interest" description="Disordered" evidence="3">
    <location>
        <begin position="25"/>
        <end position="75"/>
    </location>
</feature>
<dbReference type="VEuPathDB" id="FungiDB:AMAG_10818"/>
<evidence type="ECO:0000313" key="5">
    <source>
        <dbReference type="Proteomes" id="UP000054350"/>
    </source>
</evidence>
<feature type="compositionally biased region" description="Basic residues" evidence="3">
    <location>
        <begin position="136"/>
        <end position="146"/>
    </location>
</feature>
<gene>
    <name evidence="4" type="ORF">AMAG_10818</name>
</gene>
<evidence type="ECO:0000256" key="2">
    <source>
        <dbReference type="ARBA" id="ARBA00018780"/>
    </source>
</evidence>
<sequence>MKLNSKQKLIHNSRVKKSYAKLLAKEGYGGPSTPAITEDEATPPGNERHSSLLPDDNEAELAPRRAPQGKLAGNRSDIAKAVAKAGAKNRNITALTGPVSKPNPFKKAFEEAERIRAEREREVQERLRKKQDVAKAKKSAQRKRHHEATVMNKKNDRGQPNMRSRINLLLDKIQGGK</sequence>
<evidence type="ECO:0000313" key="4">
    <source>
        <dbReference type="EMBL" id="KNE65164.1"/>
    </source>
</evidence>
<accession>A0A0L0SS28</accession>
<proteinExistence type="inferred from homology"/>
<dbReference type="InterPro" id="IPR013730">
    <property type="entry name" value="Fyv7/TAP26"/>
</dbReference>
<reference evidence="5" key="2">
    <citation type="submission" date="2009-11" db="EMBL/GenBank/DDBJ databases">
        <title>The Genome Sequence of Allomyces macrogynus strain ATCC 38327.</title>
        <authorList>
            <consortium name="The Broad Institute Genome Sequencing Platform"/>
            <person name="Russ C."/>
            <person name="Cuomo C."/>
            <person name="Shea T."/>
            <person name="Young S.K."/>
            <person name="Zeng Q."/>
            <person name="Koehrsen M."/>
            <person name="Haas B."/>
            <person name="Borodovsky M."/>
            <person name="Guigo R."/>
            <person name="Alvarado L."/>
            <person name="Berlin A."/>
            <person name="Borenstein D."/>
            <person name="Chen Z."/>
            <person name="Engels R."/>
            <person name="Freedman E."/>
            <person name="Gellesch M."/>
            <person name="Goldberg J."/>
            <person name="Griggs A."/>
            <person name="Gujja S."/>
            <person name="Heiman D."/>
            <person name="Hepburn T."/>
            <person name="Howarth C."/>
            <person name="Jen D."/>
            <person name="Larson L."/>
            <person name="Lewis B."/>
            <person name="Mehta T."/>
            <person name="Park D."/>
            <person name="Pearson M."/>
            <person name="Roberts A."/>
            <person name="Saif S."/>
            <person name="Shenoy N."/>
            <person name="Sisk P."/>
            <person name="Stolte C."/>
            <person name="Sykes S."/>
            <person name="Walk T."/>
            <person name="White J."/>
            <person name="Yandava C."/>
            <person name="Burger G."/>
            <person name="Gray M.W."/>
            <person name="Holland P.W.H."/>
            <person name="King N."/>
            <person name="Lang F.B.F."/>
            <person name="Roger A.J."/>
            <person name="Ruiz-Trillo I."/>
            <person name="Lander E."/>
            <person name="Nusbaum C."/>
        </authorList>
    </citation>
    <scope>NUCLEOTIDE SEQUENCE [LARGE SCALE GENOMIC DNA]</scope>
    <source>
        <strain evidence="5">ATCC 38327</strain>
    </source>
</reference>
<protein>
    <recommendedName>
        <fullName evidence="2">rRNA-processing protein FYV7</fullName>
    </recommendedName>
</protein>
<organism evidence="4 5">
    <name type="scientific">Allomyces macrogynus (strain ATCC 38327)</name>
    <name type="common">Allomyces javanicus var. macrogynus</name>
    <dbReference type="NCBI Taxonomy" id="578462"/>
    <lineage>
        <taxon>Eukaryota</taxon>
        <taxon>Fungi</taxon>
        <taxon>Fungi incertae sedis</taxon>
        <taxon>Blastocladiomycota</taxon>
        <taxon>Blastocladiomycetes</taxon>
        <taxon>Blastocladiales</taxon>
        <taxon>Blastocladiaceae</taxon>
        <taxon>Allomyces</taxon>
    </lineage>
</organism>
<comment type="similarity">
    <text evidence="1">Belongs to the FYV7 family.</text>
</comment>
<keyword evidence="5" id="KW-1185">Reference proteome</keyword>
<dbReference type="PANTHER" id="PTHR15657:SF1">
    <property type="entry name" value="THYROID TRANSCRIPTION FACTOR 1-ASSOCIATED PROTEIN 26"/>
    <property type="match status" value="1"/>
</dbReference>
<dbReference type="Proteomes" id="UP000054350">
    <property type="component" value="Unassembled WGS sequence"/>
</dbReference>
<dbReference type="Pfam" id="PF08524">
    <property type="entry name" value="rRNA_processing"/>
    <property type="match status" value="1"/>
</dbReference>
<dbReference type="OrthoDB" id="5567975at2759"/>
<reference evidence="4 5" key="1">
    <citation type="submission" date="2009-11" db="EMBL/GenBank/DDBJ databases">
        <title>Annotation of Allomyces macrogynus ATCC 38327.</title>
        <authorList>
            <consortium name="The Broad Institute Genome Sequencing Platform"/>
            <person name="Russ C."/>
            <person name="Cuomo C."/>
            <person name="Burger G."/>
            <person name="Gray M.W."/>
            <person name="Holland P.W.H."/>
            <person name="King N."/>
            <person name="Lang F.B.F."/>
            <person name="Roger A.J."/>
            <person name="Ruiz-Trillo I."/>
            <person name="Young S.K."/>
            <person name="Zeng Q."/>
            <person name="Gargeya S."/>
            <person name="Fitzgerald M."/>
            <person name="Haas B."/>
            <person name="Abouelleil A."/>
            <person name="Alvarado L."/>
            <person name="Arachchi H.M."/>
            <person name="Berlin A."/>
            <person name="Chapman S.B."/>
            <person name="Gearin G."/>
            <person name="Goldberg J."/>
            <person name="Griggs A."/>
            <person name="Gujja S."/>
            <person name="Hansen M."/>
            <person name="Heiman D."/>
            <person name="Howarth C."/>
            <person name="Larimer J."/>
            <person name="Lui A."/>
            <person name="MacDonald P.J.P."/>
            <person name="McCowen C."/>
            <person name="Montmayeur A."/>
            <person name="Murphy C."/>
            <person name="Neiman D."/>
            <person name="Pearson M."/>
            <person name="Priest M."/>
            <person name="Roberts A."/>
            <person name="Saif S."/>
            <person name="Shea T."/>
            <person name="Sisk P."/>
            <person name="Stolte C."/>
            <person name="Sykes S."/>
            <person name="Wortman J."/>
            <person name="Nusbaum C."/>
            <person name="Birren B."/>
        </authorList>
    </citation>
    <scope>NUCLEOTIDE SEQUENCE [LARGE SCALE GENOMIC DNA]</scope>
    <source>
        <strain evidence="4 5">ATCC 38327</strain>
    </source>
</reference>
<dbReference type="EMBL" id="GG745346">
    <property type="protein sequence ID" value="KNE65164.1"/>
    <property type="molecule type" value="Genomic_DNA"/>
</dbReference>
<dbReference type="PANTHER" id="PTHR15657">
    <property type="entry name" value="THYROID TRANSCRIPTION FACTOR 1-ASSOCIATED PROTEIN 26"/>
    <property type="match status" value="1"/>
</dbReference>
<dbReference type="AlphaFoldDB" id="A0A0L0SS28"/>
<dbReference type="PRINTS" id="PR01854">
    <property type="entry name" value="BR22PROTEIN"/>
</dbReference>
<evidence type="ECO:0000256" key="1">
    <source>
        <dbReference type="ARBA" id="ARBA00006800"/>
    </source>
</evidence>
<feature type="region of interest" description="Disordered" evidence="3">
    <location>
        <begin position="124"/>
        <end position="162"/>
    </location>
</feature>
<name>A0A0L0SS28_ALLM3</name>
<evidence type="ECO:0000256" key="3">
    <source>
        <dbReference type="SAM" id="MobiDB-lite"/>
    </source>
</evidence>
<dbReference type="GO" id="GO:0005634">
    <property type="term" value="C:nucleus"/>
    <property type="evidence" value="ECO:0007669"/>
    <property type="project" value="TreeGrafter"/>
</dbReference>